<name>A0ABN6TRM1_9BURK</name>
<organism evidence="1 2">
    <name type="scientific">Polynucleobacter yangtzensis</name>
    <dbReference type="NCBI Taxonomy" id="1743159"/>
    <lineage>
        <taxon>Bacteria</taxon>
        <taxon>Pseudomonadati</taxon>
        <taxon>Pseudomonadota</taxon>
        <taxon>Betaproteobacteria</taxon>
        <taxon>Burkholderiales</taxon>
        <taxon>Burkholderiaceae</taxon>
        <taxon>Polynucleobacter</taxon>
    </lineage>
</organism>
<proteinExistence type="predicted"/>
<sequence>MAMLASTIAGAIFASGSARDEMTILFIVEEKMQALFPTVEHKEILLACSHAMATLGAYQDSLGHFDKPTGGIQ</sequence>
<evidence type="ECO:0000313" key="2">
    <source>
        <dbReference type="Proteomes" id="UP001211204"/>
    </source>
</evidence>
<accession>A0ABN6TRM1</accession>
<reference evidence="1 2" key="1">
    <citation type="submission" date="2022-11" db="EMBL/GenBank/DDBJ databases">
        <title>Complete Genome Sequences of three Polynucleobacter sp. Subcluster PnecC Strains KF022, KF023, and KF032 Isolated from a Shallow Eutrophic Lake in Japan.</title>
        <authorList>
            <person name="Ogata Y."/>
            <person name="Watanabe K."/>
            <person name="Takemine S."/>
            <person name="Shindo C."/>
            <person name="Kurokawa R."/>
            <person name="Suda W."/>
        </authorList>
    </citation>
    <scope>NUCLEOTIDE SEQUENCE [LARGE SCALE GENOMIC DNA]</scope>
    <source>
        <strain evidence="1 2">KF032</strain>
    </source>
</reference>
<protein>
    <submittedName>
        <fullName evidence="1">Uncharacterized protein</fullName>
    </submittedName>
</protein>
<evidence type="ECO:0000313" key="1">
    <source>
        <dbReference type="EMBL" id="BDT79225.1"/>
    </source>
</evidence>
<dbReference type="EMBL" id="AP026974">
    <property type="protein sequence ID" value="BDT79225.1"/>
    <property type="molecule type" value="Genomic_DNA"/>
</dbReference>
<keyword evidence="2" id="KW-1185">Reference proteome</keyword>
<dbReference type="Proteomes" id="UP001211204">
    <property type="component" value="Chromosome"/>
</dbReference>
<gene>
    <name evidence="1" type="ORF">PKF032_11130</name>
</gene>